<keyword evidence="4" id="KW-0233">DNA recombination</keyword>
<dbReference type="Gene3D" id="1.10.150.130">
    <property type="match status" value="1"/>
</dbReference>
<dbReference type="PROSITE" id="PS51898">
    <property type="entry name" value="TYR_RECOMBINASE"/>
    <property type="match status" value="1"/>
</dbReference>
<reference evidence="6 7" key="1">
    <citation type="journal article" date="2014" name="Genome Announc.">
        <title>Draft genome sequences of six enterohepatic helicobacter species isolated from humans and one from rhesus macaques.</title>
        <authorList>
            <person name="Shen Z."/>
            <person name="Sheh A."/>
            <person name="Young S.K."/>
            <person name="Abouelliel A."/>
            <person name="Ward D.V."/>
            <person name="Earl A.M."/>
            <person name="Fox J.G."/>
        </authorList>
    </citation>
    <scope>NUCLEOTIDE SEQUENCE [LARGE SCALE GENOMIC DNA]</scope>
    <source>
        <strain evidence="6 7">ATCC 43879</strain>
    </source>
</reference>
<evidence type="ECO:0000256" key="4">
    <source>
        <dbReference type="ARBA" id="ARBA00023172"/>
    </source>
</evidence>
<gene>
    <name evidence="6" type="ORF">HRAG_00881</name>
</gene>
<accession>C3XFN5</accession>
<dbReference type="InterPro" id="IPR011010">
    <property type="entry name" value="DNA_brk_join_enz"/>
</dbReference>
<evidence type="ECO:0000313" key="7">
    <source>
        <dbReference type="Proteomes" id="UP000005085"/>
    </source>
</evidence>
<dbReference type="PANTHER" id="PTHR30629:SF2">
    <property type="entry name" value="PROPHAGE INTEGRASE INTS-RELATED"/>
    <property type="match status" value="1"/>
</dbReference>
<evidence type="ECO:0000313" key="6">
    <source>
        <dbReference type="EMBL" id="EEO23824.1"/>
    </source>
</evidence>
<keyword evidence="2" id="KW-0229">DNA integration</keyword>
<name>C3XFN5_9HELI</name>
<evidence type="ECO:0000256" key="2">
    <source>
        <dbReference type="ARBA" id="ARBA00022908"/>
    </source>
</evidence>
<dbReference type="PANTHER" id="PTHR30629">
    <property type="entry name" value="PROPHAGE INTEGRASE"/>
    <property type="match status" value="1"/>
</dbReference>
<dbReference type="HOGENOM" id="CLU_027562_17_1_7"/>
<evidence type="ECO:0000259" key="5">
    <source>
        <dbReference type="PROSITE" id="PS51898"/>
    </source>
</evidence>
<dbReference type="InterPro" id="IPR010998">
    <property type="entry name" value="Integrase_recombinase_N"/>
</dbReference>
<protein>
    <recommendedName>
        <fullName evidence="5">Tyr recombinase domain-containing protein</fullName>
    </recommendedName>
</protein>
<dbReference type="InterPro" id="IPR002104">
    <property type="entry name" value="Integrase_catalytic"/>
</dbReference>
<sequence length="370" mass="43731">MKKYKHAKIRNNSSYIQIQATLDNVRYRFSTKYVVNAENLEYVEKNYRKIIMQYKRERDMQEQKHIDTITEYGYKVLELERENCKKSTLIRYENVFKKHIVSSIGNMRLQEFSPKIMKVIFKDKFSHLSFKNKGIAICVLRKIFDYAICDEIFTDSNPMQIIKHKKKEYAEPQRLNDPLNLNQVMDILKHLKTKDMDNRLKMYFQLALLTGMRVNEILALKYSDINVEKNTIQVYKSLQQGTNTISTTKTENGKRNIQILPFLKSLLKDTLDTNGSGYIFLNKRGGFISDSTMRKYFKKILQELNIGDRTLYSTRHTFASIMIAYGEDIAWVSKMLGHKDIATTCNFYVEHIRDDKTRGLCFLEYEKQHA</sequence>
<dbReference type="GO" id="GO:0006310">
    <property type="term" value="P:DNA recombination"/>
    <property type="evidence" value="ECO:0007669"/>
    <property type="project" value="UniProtKB-KW"/>
</dbReference>
<dbReference type="GO" id="GO:0015074">
    <property type="term" value="P:DNA integration"/>
    <property type="evidence" value="ECO:0007669"/>
    <property type="project" value="UniProtKB-KW"/>
</dbReference>
<dbReference type="Proteomes" id="UP000005085">
    <property type="component" value="Unassembled WGS sequence"/>
</dbReference>
<dbReference type="GO" id="GO:0003677">
    <property type="term" value="F:DNA binding"/>
    <property type="evidence" value="ECO:0007669"/>
    <property type="project" value="UniProtKB-KW"/>
</dbReference>
<dbReference type="CDD" id="cd01189">
    <property type="entry name" value="INT_ICEBs1_C_like"/>
    <property type="match status" value="1"/>
</dbReference>
<dbReference type="SUPFAM" id="SSF56349">
    <property type="entry name" value="DNA breaking-rejoining enzymes"/>
    <property type="match status" value="1"/>
</dbReference>
<dbReference type="Pfam" id="PF00589">
    <property type="entry name" value="Phage_integrase"/>
    <property type="match status" value="1"/>
</dbReference>
<dbReference type="RefSeq" id="WP_005218068.1">
    <property type="nucleotide sequence ID" value="NZ_KI392040.1"/>
</dbReference>
<dbReference type="OrthoDB" id="5391994at2"/>
<proteinExistence type="inferred from homology"/>
<dbReference type="InterPro" id="IPR004107">
    <property type="entry name" value="Integrase_SAM-like_N"/>
</dbReference>
<dbReference type="EMBL" id="ACDN02000061">
    <property type="protein sequence ID" value="EEO23824.1"/>
    <property type="molecule type" value="Genomic_DNA"/>
</dbReference>
<dbReference type="Pfam" id="PF14659">
    <property type="entry name" value="Phage_int_SAM_3"/>
    <property type="match status" value="1"/>
</dbReference>
<evidence type="ECO:0000256" key="1">
    <source>
        <dbReference type="ARBA" id="ARBA00008857"/>
    </source>
</evidence>
<evidence type="ECO:0000256" key="3">
    <source>
        <dbReference type="ARBA" id="ARBA00023125"/>
    </source>
</evidence>
<feature type="domain" description="Tyr recombinase" evidence="5">
    <location>
        <begin position="174"/>
        <end position="362"/>
    </location>
</feature>
<organism evidence="6 7">
    <name type="scientific">Helicobacter bilis ATCC 43879</name>
    <dbReference type="NCBI Taxonomy" id="613026"/>
    <lineage>
        <taxon>Bacteria</taxon>
        <taxon>Pseudomonadati</taxon>
        <taxon>Campylobacterota</taxon>
        <taxon>Epsilonproteobacteria</taxon>
        <taxon>Campylobacterales</taxon>
        <taxon>Helicobacteraceae</taxon>
        <taxon>Helicobacter</taxon>
    </lineage>
</organism>
<dbReference type="InterPro" id="IPR050808">
    <property type="entry name" value="Phage_Integrase"/>
</dbReference>
<dbReference type="InterPro" id="IPR013762">
    <property type="entry name" value="Integrase-like_cat_sf"/>
</dbReference>
<comment type="caution">
    <text evidence="6">The sequence shown here is derived from an EMBL/GenBank/DDBJ whole genome shotgun (WGS) entry which is preliminary data.</text>
</comment>
<keyword evidence="7" id="KW-1185">Reference proteome</keyword>
<dbReference type="eggNOG" id="COG0582">
    <property type="taxonomic scope" value="Bacteria"/>
</dbReference>
<dbReference type="AlphaFoldDB" id="C3XFN5"/>
<comment type="similarity">
    <text evidence="1">Belongs to the 'phage' integrase family.</text>
</comment>
<keyword evidence="3" id="KW-0238">DNA-binding</keyword>
<dbReference type="Gene3D" id="1.10.443.10">
    <property type="entry name" value="Intergrase catalytic core"/>
    <property type="match status" value="1"/>
</dbReference>